<evidence type="ECO:0000256" key="2">
    <source>
        <dbReference type="ARBA" id="ARBA00022679"/>
    </source>
</evidence>
<dbReference type="GO" id="GO:0032259">
    <property type="term" value="P:methylation"/>
    <property type="evidence" value="ECO:0007669"/>
    <property type="project" value="UniProtKB-KW"/>
</dbReference>
<evidence type="ECO:0000256" key="3">
    <source>
        <dbReference type="ARBA" id="ARBA00022691"/>
    </source>
</evidence>
<keyword evidence="3" id="KW-0949">S-adenosyl-L-methionine</keyword>
<proteinExistence type="predicted"/>
<dbReference type="Gene3D" id="3.40.50.150">
    <property type="entry name" value="Vaccinia Virus protein VP39"/>
    <property type="match status" value="1"/>
</dbReference>
<dbReference type="PANTHER" id="PTHR43464:SF19">
    <property type="entry name" value="UBIQUINONE BIOSYNTHESIS O-METHYLTRANSFERASE, MITOCHONDRIAL"/>
    <property type="match status" value="1"/>
</dbReference>
<dbReference type="InterPro" id="IPR029063">
    <property type="entry name" value="SAM-dependent_MTases_sf"/>
</dbReference>
<dbReference type="Pfam" id="PF13489">
    <property type="entry name" value="Methyltransf_23"/>
    <property type="match status" value="1"/>
</dbReference>
<dbReference type="Proteomes" id="UP000316598">
    <property type="component" value="Unassembled WGS sequence"/>
</dbReference>
<gene>
    <name evidence="4" type="primary">ubiG_4</name>
    <name evidence="4" type="ORF">Pla22_09470</name>
</gene>
<evidence type="ECO:0000256" key="1">
    <source>
        <dbReference type="ARBA" id="ARBA00022603"/>
    </source>
</evidence>
<dbReference type="EMBL" id="SJPI01000001">
    <property type="protein sequence ID" value="TWT53318.1"/>
    <property type="molecule type" value="Genomic_DNA"/>
</dbReference>
<name>A0A5C5WS02_9BACT</name>
<keyword evidence="4" id="KW-0830">Ubiquinone</keyword>
<keyword evidence="5" id="KW-1185">Reference proteome</keyword>
<organism evidence="4 5">
    <name type="scientific">Rubripirellula amarantea</name>
    <dbReference type="NCBI Taxonomy" id="2527999"/>
    <lineage>
        <taxon>Bacteria</taxon>
        <taxon>Pseudomonadati</taxon>
        <taxon>Planctomycetota</taxon>
        <taxon>Planctomycetia</taxon>
        <taxon>Pirellulales</taxon>
        <taxon>Pirellulaceae</taxon>
        <taxon>Rubripirellula</taxon>
    </lineage>
</organism>
<dbReference type="SUPFAM" id="SSF53335">
    <property type="entry name" value="S-adenosyl-L-methionine-dependent methyltransferases"/>
    <property type="match status" value="1"/>
</dbReference>
<dbReference type="OrthoDB" id="3206826at2"/>
<dbReference type="EC" id="2.1.1.222" evidence="4"/>
<dbReference type="RefSeq" id="WP_146513555.1">
    <property type="nucleotide sequence ID" value="NZ_SJPI01000001.1"/>
</dbReference>
<accession>A0A5C5WS02</accession>
<evidence type="ECO:0000313" key="4">
    <source>
        <dbReference type="EMBL" id="TWT53318.1"/>
    </source>
</evidence>
<reference evidence="4 5" key="1">
    <citation type="submission" date="2019-02" db="EMBL/GenBank/DDBJ databases">
        <title>Deep-cultivation of Planctomycetes and their phenomic and genomic characterization uncovers novel biology.</title>
        <authorList>
            <person name="Wiegand S."/>
            <person name="Jogler M."/>
            <person name="Boedeker C."/>
            <person name="Pinto D."/>
            <person name="Vollmers J."/>
            <person name="Rivas-Marin E."/>
            <person name="Kohn T."/>
            <person name="Peeters S.H."/>
            <person name="Heuer A."/>
            <person name="Rast P."/>
            <person name="Oberbeckmann S."/>
            <person name="Bunk B."/>
            <person name="Jeske O."/>
            <person name="Meyerdierks A."/>
            <person name="Storesund J.E."/>
            <person name="Kallscheuer N."/>
            <person name="Luecker S."/>
            <person name="Lage O.M."/>
            <person name="Pohl T."/>
            <person name="Merkel B.J."/>
            <person name="Hornburger P."/>
            <person name="Mueller R.-W."/>
            <person name="Bruemmer F."/>
            <person name="Labrenz M."/>
            <person name="Spormann A.M."/>
            <person name="Op Den Camp H."/>
            <person name="Overmann J."/>
            <person name="Amann R."/>
            <person name="Jetten M.S.M."/>
            <person name="Mascher T."/>
            <person name="Medema M.H."/>
            <person name="Devos D.P."/>
            <person name="Kaster A.-K."/>
            <person name="Ovreas L."/>
            <person name="Rohde M."/>
            <person name="Galperin M.Y."/>
            <person name="Jogler C."/>
        </authorList>
    </citation>
    <scope>NUCLEOTIDE SEQUENCE [LARGE SCALE GENOMIC DNA]</scope>
    <source>
        <strain evidence="4 5">Pla22</strain>
    </source>
</reference>
<comment type="caution">
    <text evidence="4">The sequence shown here is derived from an EMBL/GenBank/DDBJ whole genome shotgun (WGS) entry which is preliminary data.</text>
</comment>
<keyword evidence="1 4" id="KW-0489">Methyltransferase</keyword>
<dbReference type="PANTHER" id="PTHR43464">
    <property type="entry name" value="METHYLTRANSFERASE"/>
    <property type="match status" value="1"/>
</dbReference>
<sequence>MKSEERFEFGKNWRAFLETVDETRIEEAQESLRQKLGRDSLGGERFLDIGCGSGLFSLAAHRLGAEVVSIDYDQECVGCTQTLRDRFGDDVQGRWTIHQGSVLDESFMLALGEFDVVYSWGVLHHTGDMNRAIELASRRVCPGGQFFIAIYNDQGGASRRWLAIKKLYHRFPSFLRPVWVVAVASVYESKFAFARLARFGNPLPFADWRAKKNDRGMTVWYDWVDWIGGLPFEVAKPEDIVMPLRKRGFTLDRLTTVGNGWGCNEYVFERVGPEAVEEVREDSLT</sequence>
<dbReference type="AlphaFoldDB" id="A0A5C5WS02"/>
<evidence type="ECO:0000313" key="5">
    <source>
        <dbReference type="Proteomes" id="UP000316598"/>
    </source>
</evidence>
<protein>
    <submittedName>
        <fullName evidence="4">Ubiquinone biosynthesis O-methyltransferase</fullName>
        <ecNumber evidence="4">2.1.1.222</ecNumber>
    </submittedName>
</protein>
<dbReference type="CDD" id="cd02440">
    <property type="entry name" value="AdoMet_MTases"/>
    <property type="match status" value="1"/>
</dbReference>
<dbReference type="GO" id="GO:0102208">
    <property type="term" value="F:2-polyprenyl-6-hydroxyphenol methylase activity"/>
    <property type="evidence" value="ECO:0007669"/>
    <property type="project" value="UniProtKB-EC"/>
</dbReference>
<keyword evidence="2 4" id="KW-0808">Transferase</keyword>